<dbReference type="OrthoDB" id="1920702at2759"/>
<protein>
    <submittedName>
        <fullName evidence="5">Homeobox protein knotted-1-like</fullName>
    </submittedName>
</protein>
<dbReference type="Pfam" id="PF03790">
    <property type="entry name" value="KNOX1"/>
    <property type="match status" value="1"/>
</dbReference>
<evidence type="ECO:0000313" key="6">
    <source>
        <dbReference type="Proteomes" id="UP000554482"/>
    </source>
</evidence>
<comment type="caution">
    <text evidence="5">The sequence shown here is derived from an EMBL/GenBank/DDBJ whole genome shotgun (WGS) entry which is preliminary data.</text>
</comment>
<evidence type="ECO:0000256" key="2">
    <source>
        <dbReference type="ARBA" id="ARBA00023242"/>
    </source>
</evidence>
<name>A0A7J6WGL5_THATH</name>
<dbReference type="GO" id="GO:0005634">
    <property type="term" value="C:nucleus"/>
    <property type="evidence" value="ECO:0007669"/>
    <property type="project" value="UniProtKB-SubCell"/>
</dbReference>
<feature type="domain" description="KNOX1" evidence="3">
    <location>
        <begin position="14"/>
        <end position="58"/>
    </location>
</feature>
<dbReference type="EMBL" id="JABWDY010015952">
    <property type="protein sequence ID" value="KAF5196469.1"/>
    <property type="molecule type" value="Genomic_DNA"/>
</dbReference>
<dbReference type="GO" id="GO:0003677">
    <property type="term" value="F:DNA binding"/>
    <property type="evidence" value="ECO:0007669"/>
    <property type="project" value="UniProtKB-KW"/>
</dbReference>
<evidence type="ECO:0000256" key="1">
    <source>
        <dbReference type="ARBA" id="ARBA00004123"/>
    </source>
</evidence>
<reference evidence="5 6" key="1">
    <citation type="submission" date="2020-06" db="EMBL/GenBank/DDBJ databases">
        <title>Transcriptomic and genomic resources for Thalictrum thalictroides and T. hernandezii: Facilitating candidate gene discovery in an emerging model plant lineage.</title>
        <authorList>
            <person name="Arias T."/>
            <person name="Riano-Pachon D.M."/>
            <person name="Di Stilio V.S."/>
        </authorList>
    </citation>
    <scope>NUCLEOTIDE SEQUENCE [LARGE SCALE GENOMIC DNA]</scope>
    <source>
        <strain evidence="6">cv. WT478/WT964</strain>
        <tissue evidence="5">Leaves</tissue>
    </source>
</reference>
<evidence type="ECO:0000259" key="4">
    <source>
        <dbReference type="SMART" id="SM01256"/>
    </source>
</evidence>
<dbReference type="InterPro" id="IPR036392">
    <property type="entry name" value="PLAT/LH2_dom_sf"/>
</dbReference>
<dbReference type="PANTHER" id="PTHR31718">
    <property type="entry name" value="PLAT DOMAIN-CONTAINING PROTEIN"/>
    <property type="match status" value="1"/>
</dbReference>
<dbReference type="Pfam" id="PF03791">
    <property type="entry name" value="KNOX2"/>
    <property type="match status" value="1"/>
</dbReference>
<dbReference type="SUPFAM" id="SSF49723">
    <property type="entry name" value="Lipase/lipooxygenase domain (PLAT/LH2 domain)"/>
    <property type="match status" value="1"/>
</dbReference>
<dbReference type="SMART" id="SM01256">
    <property type="entry name" value="KNOX2"/>
    <property type="match status" value="1"/>
</dbReference>
<comment type="subcellular location">
    <subcellularLocation>
        <location evidence="1">Nucleus</location>
    </subcellularLocation>
</comment>
<proteinExistence type="predicted"/>
<dbReference type="SMART" id="SM01255">
    <property type="entry name" value="KNOX1"/>
    <property type="match status" value="1"/>
</dbReference>
<keyword evidence="5" id="KW-0238">DNA-binding</keyword>
<dbReference type="InterPro" id="IPR010417">
    <property type="entry name" value="Embryo-specific_ATS3"/>
</dbReference>
<keyword evidence="5" id="KW-0371">Homeobox</keyword>
<dbReference type="Proteomes" id="UP000554482">
    <property type="component" value="Unassembled WGS sequence"/>
</dbReference>
<evidence type="ECO:0000313" key="5">
    <source>
        <dbReference type="EMBL" id="KAF5196469.1"/>
    </source>
</evidence>
<keyword evidence="6" id="KW-1185">Reference proteome</keyword>
<dbReference type="PANTHER" id="PTHR31718:SF30">
    <property type="entry name" value="EMBRYO-SPECIFIC PROTEIN ATS3A-LIKE"/>
    <property type="match status" value="1"/>
</dbReference>
<dbReference type="InterPro" id="IPR005541">
    <property type="entry name" value="KNOX2"/>
</dbReference>
<dbReference type="Pfam" id="PF06232">
    <property type="entry name" value="ATS3"/>
    <property type="match status" value="1"/>
</dbReference>
<gene>
    <name evidence="5" type="ORF">FRX31_013939</name>
</gene>
<sequence length="413" mass="47199">MVIQEEEACRNSEDLVKAEIVSHPLFNDLLAAHVACLRFATPFNQQHIINSQIASLVPIIHPSLYKNSNQELDQFMTCYTTMISSLDKQLRHCTMEAKTALQSIEMELFRFSGAKVEEVIKAQPSDLDDDVHNANDQGSLDIGSAGNEDTVAFGSSFLTGFERSLTERTKHELRLNLQQDYEMKIKHVREEILRKRRASKLPGDTSILKRWWEEHSDWPYPTVVVFVALEICGQVRGNDQNQSVFPPENEMKKKCNYTVRIETTCLKGAETSNHISIRFGDIKSNDVLVRHLNSKHMTQVDPLEPADIDDVPKIPFQACTIDEFQVTGPCVESPICYLYLKSQGKDDWRPGVVQVRVSQAMHLSSKLFYFRRYLPRHVWHGSDLCDTQVSPFGIKHERKVFDKKTMSKDLNGA</sequence>
<accession>A0A7J6WGL5</accession>
<dbReference type="AlphaFoldDB" id="A0A7J6WGL5"/>
<feature type="domain" description="KNOX2" evidence="4">
    <location>
        <begin position="62"/>
        <end position="113"/>
    </location>
</feature>
<keyword evidence="2" id="KW-0539">Nucleus</keyword>
<evidence type="ECO:0000259" key="3">
    <source>
        <dbReference type="SMART" id="SM01255"/>
    </source>
</evidence>
<organism evidence="5 6">
    <name type="scientific">Thalictrum thalictroides</name>
    <name type="common">Rue-anemone</name>
    <name type="synonym">Anemone thalictroides</name>
    <dbReference type="NCBI Taxonomy" id="46969"/>
    <lineage>
        <taxon>Eukaryota</taxon>
        <taxon>Viridiplantae</taxon>
        <taxon>Streptophyta</taxon>
        <taxon>Embryophyta</taxon>
        <taxon>Tracheophyta</taxon>
        <taxon>Spermatophyta</taxon>
        <taxon>Magnoliopsida</taxon>
        <taxon>Ranunculales</taxon>
        <taxon>Ranunculaceae</taxon>
        <taxon>Thalictroideae</taxon>
        <taxon>Thalictrum</taxon>
    </lineage>
</organism>
<dbReference type="InterPro" id="IPR005540">
    <property type="entry name" value="KNOX1"/>
</dbReference>